<dbReference type="OrthoDB" id="9784339at2"/>
<comment type="caution">
    <text evidence="3">The sequence shown here is derived from an EMBL/GenBank/DDBJ whole genome shotgun (WGS) entry which is preliminary data.</text>
</comment>
<name>A0A5R8QFP0_9FIRM</name>
<evidence type="ECO:0000259" key="2">
    <source>
        <dbReference type="SMART" id="SM00226"/>
    </source>
</evidence>
<feature type="domain" description="Phosphotyrosine protein phosphatase I" evidence="2">
    <location>
        <begin position="4"/>
        <end position="127"/>
    </location>
</feature>
<dbReference type="SUPFAM" id="SSF52788">
    <property type="entry name" value="Phosphotyrosine protein phosphatases I"/>
    <property type="match status" value="1"/>
</dbReference>
<keyword evidence="4" id="KW-1185">Reference proteome</keyword>
<evidence type="ECO:0000256" key="1">
    <source>
        <dbReference type="ARBA" id="ARBA00022849"/>
    </source>
</evidence>
<dbReference type="FunCoup" id="A0A5R8QFP0">
    <property type="interactions" value="127"/>
</dbReference>
<sequence length="135" mass="15377">MKKIKIGFICVHNSCRSIMAEGIARKKYSDIFEVYSAGTEKNDTVNTQALNILANEYEIHDEFHSKLIDELPKLDIVITMGCNVECPFLPSKYREDFGIDDPSHQSDEIFKLTAKIIELKIDLLVNRIESGKVLI</sequence>
<dbReference type="PANTHER" id="PTHR43428">
    <property type="entry name" value="ARSENATE REDUCTASE"/>
    <property type="match status" value="1"/>
</dbReference>
<organism evidence="3 4">
    <name type="scientific">Culicoidibacter larvae</name>
    <dbReference type="NCBI Taxonomy" id="2579976"/>
    <lineage>
        <taxon>Bacteria</taxon>
        <taxon>Bacillati</taxon>
        <taxon>Bacillota</taxon>
        <taxon>Culicoidibacteria</taxon>
        <taxon>Culicoidibacterales</taxon>
        <taxon>Culicoidibacteraceae</taxon>
        <taxon>Culicoidibacter</taxon>
    </lineage>
</organism>
<proteinExistence type="predicted"/>
<accession>A0A5R8QFP0</accession>
<dbReference type="InterPro" id="IPR036196">
    <property type="entry name" value="Ptyr_pPase_sf"/>
</dbReference>
<protein>
    <submittedName>
        <fullName evidence="3">Arsenate reductase ArsC</fullName>
    </submittedName>
</protein>
<reference evidence="3 4" key="1">
    <citation type="submission" date="2019-05" db="EMBL/GenBank/DDBJ databases">
        <title>Culicoidintestinum kansasii gen. nov., sp. nov. from the gastrointestinal tract of the biting midge, Culicoides sonorensis.</title>
        <authorList>
            <person name="Neupane S."/>
            <person name="Ghosh A."/>
            <person name="Gunther S."/>
            <person name="Martin K."/>
            <person name="Zurek L."/>
        </authorList>
    </citation>
    <scope>NUCLEOTIDE SEQUENCE [LARGE SCALE GENOMIC DNA]</scope>
    <source>
        <strain evidence="3 4">CS-1</strain>
    </source>
</reference>
<dbReference type="PANTHER" id="PTHR43428:SF1">
    <property type="entry name" value="ARSENATE REDUCTASE"/>
    <property type="match status" value="1"/>
</dbReference>
<dbReference type="Pfam" id="PF01451">
    <property type="entry name" value="LMWPc"/>
    <property type="match status" value="1"/>
</dbReference>
<dbReference type="SMART" id="SM00226">
    <property type="entry name" value="LMWPc"/>
    <property type="match status" value="1"/>
</dbReference>
<keyword evidence="1" id="KW-0059">Arsenical resistance</keyword>
<dbReference type="InterPro" id="IPR023485">
    <property type="entry name" value="Ptyr_pPase"/>
</dbReference>
<dbReference type="GO" id="GO:0046685">
    <property type="term" value="P:response to arsenic-containing substance"/>
    <property type="evidence" value="ECO:0007669"/>
    <property type="project" value="UniProtKB-KW"/>
</dbReference>
<dbReference type="EMBL" id="VBWP01000003">
    <property type="protein sequence ID" value="TLG75479.1"/>
    <property type="molecule type" value="Genomic_DNA"/>
</dbReference>
<dbReference type="InParanoid" id="A0A5R8QFP0"/>
<dbReference type="Proteomes" id="UP000306912">
    <property type="component" value="Unassembled WGS sequence"/>
</dbReference>
<evidence type="ECO:0000313" key="3">
    <source>
        <dbReference type="EMBL" id="TLG75479.1"/>
    </source>
</evidence>
<dbReference type="AlphaFoldDB" id="A0A5R8QFP0"/>
<dbReference type="Gene3D" id="3.40.50.2300">
    <property type="match status" value="1"/>
</dbReference>
<evidence type="ECO:0000313" key="4">
    <source>
        <dbReference type="Proteomes" id="UP000306912"/>
    </source>
</evidence>
<gene>
    <name evidence="3" type="ORF">FEZ08_05385</name>
</gene>